<gene>
    <name evidence="3" type="ORF">DDE83_006955</name>
</gene>
<organism evidence="3 4">
    <name type="scientific">Stemphylium lycopersici</name>
    <name type="common">Tomato gray leaf spot disease fungus</name>
    <name type="synonym">Thyrospora lycopersici</name>
    <dbReference type="NCBI Taxonomy" id="183478"/>
    <lineage>
        <taxon>Eukaryota</taxon>
        <taxon>Fungi</taxon>
        <taxon>Dikarya</taxon>
        <taxon>Ascomycota</taxon>
        <taxon>Pezizomycotina</taxon>
        <taxon>Dothideomycetes</taxon>
        <taxon>Pleosporomycetidae</taxon>
        <taxon>Pleosporales</taxon>
        <taxon>Pleosporineae</taxon>
        <taxon>Pleosporaceae</taxon>
        <taxon>Stemphylium</taxon>
    </lineage>
</organism>
<feature type="domain" description="CHRD" evidence="2">
    <location>
        <begin position="57"/>
        <end position="204"/>
    </location>
</feature>
<dbReference type="Pfam" id="PF07452">
    <property type="entry name" value="CHRD"/>
    <property type="match status" value="1"/>
</dbReference>
<comment type="caution">
    <text evidence="3">The sequence shown here is derived from an EMBL/GenBank/DDBJ whole genome shotgun (WGS) entry which is preliminary data.</text>
</comment>
<feature type="chain" id="PRO_5016809769" description="CHRD domain-containing protein" evidence="1">
    <location>
        <begin position="20"/>
        <end position="205"/>
    </location>
</feature>
<keyword evidence="4" id="KW-1185">Reference proteome</keyword>
<evidence type="ECO:0000256" key="1">
    <source>
        <dbReference type="SAM" id="SignalP"/>
    </source>
</evidence>
<name>A0A364MXD6_STELY</name>
<protein>
    <recommendedName>
        <fullName evidence="2">CHRD domain-containing protein</fullName>
    </recommendedName>
</protein>
<evidence type="ECO:0000313" key="3">
    <source>
        <dbReference type="EMBL" id="RAR06406.1"/>
    </source>
</evidence>
<feature type="signal peptide" evidence="1">
    <location>
        <begin position="1"/>
        <end position="19"/>
    </location>
</feature>
<dbReference type="AlphaFoldDB" id="A0A364MXD6"/>
<evidence type="ECO:0000259" key="2">
    <source>
        <dbReference type="SMART" id="SM00754"/>
    </source>
</evidence>
<dbReference type="SMART" id="SM00754">
    <property type="entry name" value="CHRD"/>
    <property type="match status" value="1"/>
</dbReference>
<dbReference type="Proteomes" id="UP000249619">
    <property type="component" value="Unassembled WGS sequence"/>
</dbReference>
<dbReference type="EMBL" id="QGDH01000116">
    <property type="protein sequence ID" value="RAR06406.1"/>
    <property type="molecule type" value="Genomic_DNA"/>
</dbReference>
<dbReference type="InterPro" id="IPR010895">
    <property type="entry name" value="CHRD"/>
</dbReference>
<keyword evidence="1" id="KW-0732">Signal</keyword>
<proteinExistence type="predicted"/>
<evidence type="ECO:0000313" key="4">
    <source>
        <dbReference type="Proteomes" id="UP000249619"/>
    </source>
</evidence>
<dbReference type="OrthoDB" id="3554264at2759"/>
<reference evidence="4" key="1">
    <citation type="submission" date="2018-05" db="EMBL/GenBank/DDBJ databases">
        <title>Draft genome sequence of Stemphylium lycopersici strain CIDEFI 213.</title>
        <authorList>
            <person name="Medina R."/>
            <person name="Franco M.E.E."/>
            <person name="Lucentini C.G."/>
            <person name="Saparrat M.C.N."/>
            <person name="Balatti P.A."/>
        </authorList>
    </citation>
    <scope>NUCLEOTIDE SEQUENCE [LARGE SCALE GENOMIC DNA]</scope>
    <source>
        <strain evidence="4">CIDEFI 213</strain>
    </source>
</reference>
<sequence length="205" mass="22092">MLFTTPALLALISAPLAFAAPSPKPSYKSDCKKDFDKKWNSHDNSWMKNEKLFYFDAEYVVKATPDQVIATTGEPAPGQPGARGLFKYGINVAENTICYNITLSGVTGQYQSAAITATHIHEAVKGKAGPPRLAFPNPTGPDERRTSYGCLKGPFFVNVTNAATGKDQADGFHVSQIVANPKGFFTDTHTSQFLSGAVRGQLPGY</sequence>
<accession>A0A364MXD6</accession>